<dbReference type="InterPro" id="IPR032675">
    <property type="entry name" value="LRR_dom_sf"/>
</dbReference>
<evidence type="ECO:0008006" key="8">
    <source>
        <dbReference type="Google" id="ProtNLM"/>
    </source>
</evidence>
<dbReference type="Pfam" id="PF23559">
    <property type="entry name" value="WHD_DRP"/>
    <property type="match status" value="1"/>
</dbReference>
<dbReference type="InterPro" id="IPR027417">
    <property type="entry name" value="P-loop_NTPase"/>
</dbReference>
<dbReference type="EMBL" id="OZ023711">
    <property type="protein sequence ID" value="CAK9859211.1"/>
    <property type="molecule type" value="Genomic_DNA"/>
</dbReference>
<name>A0ABP1A9Q1_9BRYO</name>
<dbReference type="Proteomes" id="UP001497522">
    <property type="component" value="Chromosome 10"/>
</dbReference>
<dbReference type="InterPro" id="IPR002182">
    <property type="entry name" value="NB-ARC"/>
</dbReference>
<feature type="domain" description="Disease resistance protein winged helix" evidence="4">
    <location>
        <begin position="236"/>
        <end position="307"/>
    </location>
</feature>
<dbReference type="Pfam" id="PF23598">
    <property type="entry name" value="LRR_14"/>
    <property type="match status" value="1"/>
</dbReference>
<gene>
    <name evidence="6" type="ORF">CSSPJE1EN2_LOCUS2206</name>
</gene>
<protein>
    <recommendedName>
        <fullName evidence="8">NB-ARC domain-containing protein</fullName>
    </recommendedName>
</protein>
<dbReference type="InterPro" id="IPR036388">
    <property type="entry name" value="WH-like_DNA-bd_sf"/>
</dbReference>
<evidence type="ECO:0000259" key="4">
    <source>
        <dbReference type="Pfam" id="PF23559"/>
    </source>
</evidence>
<evidence type="ECO:0000313" key="7">
    <source>
        <dbReference type="Proteomes" id="UP001497522"/>
    </source>
</evidence>
<evidence type="ECO:0000313" key="6">
    <source>
        <dbReference type="EMBL" id="CAK9859211.1"/>
    </source>
</evidence>
<evidence type="ECO:0000256" key="1">
    <source>
        <dbReference type="ARBA" id="ARBA00022737"/>
    </source>
</evidence>
<evidence type="ECO:0000259" key="5">
    <source>
        <dbReference type="Pfam" id="PF23598"/>
    </source>
</evidence>
<feature type="domain" description="NB-ARC" evidence="3">
    <location>
        <begin position="1"/>
        <end position="145"/>
    </location>
</feature>
<dbReference type="PRINTS" id="PR00364">
    <property type="entry name" value="DISEASERSIST"/>
</dbReference>
<dbReference type="InterPro" id="IPR042197">
    <property type="entry name" value="Apaf_helical"/>
</dbReference>
<sequence>MGGAGKTLLAQIAYNSKEVREHFKGGKLIWLTVSQTPNIKVLYDSVCRQLGLMPMSFAQLEEYRTRLYNEFLRRRVFLVLDDAWNKGVLEQLDLANGGGSVTLVTTRNQPVLNKAGVIDEDEVQVGVLSKEDSWKLFRVHAFPREFSNIPCELQGVAELVAECKGLPLALKVIGGSMVRKTTREEWEFQLNCLRESRELREQQEEEALFGRLKLSYDNLDNDNPVSKECFLGFAAFPEDRMVEMEELIKLWKAQGLLDDRAKMFGGDPTRSAYYLVGLLIGRSLIEVARDEYNSYTCKVHDVMRDLALHIIEGQRPITCLYGPGKELVEFPGDWIRTYERQPCEVHKLSLMENDLTTLNGVTFSAPKLQVLFHAGNEKLEAMPKQFLKGIENLKVLDSSNCRKLKSLPREIGNLRQLTHLELDQCRGLESLPKEIGNLRQLTHLYLNHCLNLEPLPKEIGKLTQ</sequence>
<reference evidence="6" key="1">
    <citation type="submission" date="2024-03" db="EMBL/GenBank/DDBJ databases">
        <authorList>
            <consortium name="ELIXIR-Norway"/>
            <consortium name="Elixir Norway"/>
        </authorList>
    </citation>
    <scope>NUCLEOTIDE SEQUENCE</scope>
</reference>
<dbReference type="Gene3D" id="1.10.8.430">
    <property type="entry name" value="Helical domain of apoptotic protease-activating factors"/>
    <property type="match status" value="1"/>
</dbReference>
<dbReference type="Gene3D" id="3.80.10.10">
    <property type="entry name" value="Ribonuclease Inhibitor"/>
    <property type="match status" value="1"/>
</dbReference>
<dbReference type="Gene3D" id="1.10.10.10">
    <property type="entry name" value="Winged helix-like DNA-binding domain superfamily/Winged helix DNA-binding domain"/>
    <property type="match status" value="1"/>
</dbReference>
<evidence type="ECO:0000256" key="2">
    <source>
        <dbReference type="ARBA" id="ARBA00022821"/>
    </source>
</evidence>
<dbReference type="Gene3D" id="3.40.50.300">
    <property type="entry name" value="P-loop containing nucleotide triphosphate hydrolases"/>
    <property type="match status" value="1"/>
</dbReference>
<organism evidence="6 7">
    <name type="scientific">Sphagnum jensenii</name>
    <dbReference type="NCBI Taxonomy" id="128206"/>
    <lineage>
        <taxon>Eukaryota</taxon>
        <taxon>Viridiplantae</taxon>
        <taxon>Streptophyta</taxon>
        <taxon>Embryophyta</taxon>
        <taxon>Bryophyta</taxon>
        <taxon>Sphagnophytina</taxon>
        <taxon>Sphagnopsida</taxon>
        <taxon>Sphagnales</taxon>
        <taxon>Sphagnaceae</taxon>
        <taxon>Sphagnum</taxon>
    </lineage>
</organism>
<dbReference type="InterPro" id="IPR058922">
    <property type="entry name" value="WHD_DRP"/>
</dbReference>
<dbReference type="InterPro" id="IPR055414">
    <property type="entry name" value="LRR_R13L4/SHOC2-like"/>
</dbReference>
<dbReference type="PANTHER" id="PTHR36766:SF30">
    <property type="entry name" value="TIR-NBS TYPE DISEASE RESISTANCE PROTEIN-RELATED"/>
    <property type="match status" value="1"/>
</dbReference>
<keyword evidence="7" id="KW-1185">Reference proteome</keyword>
<keyword evidence="1" id="KW-0677">Repeat</keyword>
<feature type="domain" description="Disease resistance R13L4/SHOC-2-like LRR" evidence="5">
    <location>
        <begin position="368"/>
        <end position="463"/>
    </location>
</feature>
<accession>A0ABP1A9Q1</accession>
<dbReference type="SUPFAM" id="SSF52058">
    <property type="entry name" value="L domain-like"/>
    <property type="match status" value="1"/>
</dbReference>
<dbReference type="Pfam" id="PF00931">
    <property type="entry name" value="NB-ARC"/>
    <property type="match status" value="1"/>
</dbReference>
<dbReference type="PANTHER" id="PTHR36766">
    <property type="entry name" value="PLANT BROAD-SPECTRUM MILDEW RESISTANCE PROTEIN RPW8"/>
    <property type="match status" value="1"/>
</dbReference>
<keyword evidence="2" id="KW-0611">Plant defense</keyword>
<proteinExistence type="predicted"/>
<dbReference type="SUPFAM" id="SSF52540">
    <property type="entry name" value="P-loop containing nucleoside triphosphate hydrolases"/>
    <property type="match status" value="1"/>
</dbReference>
<evidence type="ECO:0000259" key="3">
    <source>
        <dbReference type="Pfam" id="PF00931"/>
    </source>
</evidence>